<feature type="transmembrane region" description="Helical" evidence="1">
    <location>
        <begin position="12"/>
        <end position="29"/>
    </location>
</feature>
<dbReference type="STRING" id="426128.SAMN05660297_00322"/>
<evidence type="ECO:0000313" key="3">
    <source>
        <dbReference type="EMBL" id="SES70613.1"/>
    </source>
</evidence>
<dbReference type="Pfam" id="PF17820">
    <property type="entry name" value="PDZ_6"/>
    <property type="match status" value="1"/>
</dbReference>
<dbReference type="AlphaFoldDB" id="A0A1H9YN87"/>
<evidence type="ECO:0000256" key="1">
    <source>
        <dbReference type="SAM" id="Phobius"/>
    </source>
</evidence>
<protein>
    <submittedName>
        <fullName evidence="3">SpoIVB peptidase. Serine peptidase. MEROPS family S55</fullName>
    </submittedName>
</protein>
<accession>A0A1H9YN87</accession>
<dbReference type="PROSITE" id="PS51494">
    <property type="entry name" value="SPOIVB"/>
    <property type="match status" value="1"/>
</dbReference>
<proteinExistence type="predicted"/>
<name>A0A1H9YN87_9FIRM</name>
<dbReference type="Pfam" id="PF05580">
    <property type="entry name" value="Peptidase_S55"/>
    <property type="match status" value="1"/>
</dbReference>
<dbReference type="NCBIfam" id="TIGR02860">
    <property type="entry name" value="spore_IV_B"/>
    <property type="match status" value="1"/>
</dbReference>
<evidence type="ECO:0000259" key="2">
    <source>
        <dbReference type="PROSITE" id="PS51494"/>
    </source>
</evidence>
<feature type="domain" description="Peptidase S55" evidence="2">
    <location>
        <begin position="200"/>
        <end position="439"/>
    </location>
</feature>
<gene>
    <name evidence="3" type="ORF">SAMN05660297_00322</name>
</gene>
<dbReference type="Proteomes" id="UP000199568">
    <property type="component" value="Unassembled WGS sequence"/>
</dbReference>
<dbReference type="Gene3D" id="2.30.42.10">
    <property type="match status" value="1"/>
</dbReference>
<reference evidence="3 4" key="1">
    <citation type="submission" date="2016-10" db="EMBL/GenBank/DDBJ databases">
        <authorList>
            <person name="de Groot N.N."/>
        </authorList>
    </citation>
    <scope>NUCLEOTIDE SEQUENCE [LARGE SCALE GENOMIC DNA]</scope>
    <source>
        <strain evidence="3 4">DSM 18979</strain>
    </source>
</reference>
<keyword evidence="4" id="KW-1185">Reference proteome</keyword>
<dbReference type="InterPro" id="IPR008763">
    <property type="entry name" value="Peptidase_S55"/>
</dbReference>
<dbReference type="InterPro" id="IPR014219">
    <property type="entry name" value="SpoIVB"/>
</dbReference>
<dbReference type="SUPFAM" id="SSF50156">
    <property type="entry name" value="PDZ domain-like"/>
    <property type="match status" value="1"/>
</dbReference>
<evidence type="ECO:0000313" key="4">
    <source>
        <dbReference type="Proteomes" id="UP000199568"/>
    </source>
</evidence>
<dbReference type="EMBL" id="FOHU01000001">
    <property type="protein sequence ID" value="SES70613.1"/>
    <property type="molecule type" value="Genomic_DNA"/>
</dbReference>
<keyword evidence="1" id="KW-0812">Transmembrane</keyword>
<keyword evidence="1" id="KW-1133">Transmembrane helix</keyword>
<dbReference type="InterPro" id="IPR041489">
    <property type="entry name" value="PDZ_6"/>
</dbReference>
<organism evidence="3 4">
    <name type="scientific">Natronincola peptidivorans</name>
    <dbReference type="NCBI Taxonomy" id="426128"/>
    <lineage>
        <taxon>Bacteria</taxon>
        <taxon>Bacillati</taxon>
        <taxon>Bacillota</taxon>
        <taxon>Clostridia</taxon>
        <taxon>Peptostreptococcales</taxon>
        <taxon>Natronincolaceae</taxon>
        <taxon>Natronincola</taxon>
    </lineage>
</organism>
<sequence length="440" mass="49228">MLINKIKYKKYLSYIMCFTLIFTAYVLFIEITGGLDKEYNISIGDNYTLNQRFPLFLSTSDTGLNSIIQIEKLNQRRLNLNKSFHLKTVDKGTTNFQLKVFGLVPYRNIRVNVVPQIEVIPGGHSIGVRLNTKGVLVVGTAQITDKNGNVYNLAETAGIKIGDSLIAINNIKVNNAEHVGNLIQNSRGEALNLTLKRDTKEYSISIEPVQSLEDQQYRLGLWVRDKTAGVGTMTFNHPETNKFGALGHAITDIDTGNILSIKNGEVIKSRVVSIQQGKRGKPGEIRGIFYDVNEPLGKLEKNTDYGVYGELINVLDNEIYNKPIPIAYQHEINEGPAHILTTVDTNRIEKYEIEITRINPQARVDSKSMIIKVTDKELLEKTGGIVQGMSGSPIIQNEKLVGAVTHVLINDPTKGYGIFIEWMIEESGIFDKKYKNVVEN</sequence>
<dbReference type="InterPro" id="IPR036034">
    <property type="entry name" value="PDZ_sf"/>
</dbReference>
<keyword evidence="1" id="KW-0472">Membrane</keyword>